<dbReference type="PANTHER" id="PTHR17985:SF8">
    <property type="entry name" value="TRANSPORT AND GOLGI ORGANIZATION PROTEIN 2 HOMOLOG"/>
    <property type="match status" value="1"/>
</dbReference>
<name>A0A2S9XS01_9BACT</name>
<sequence length="261" mass="28208">MCTIIAAVGVWPQAPLVIATNRDEALDRAASGPQVWPAGEVASRRVLAPRDLRAGGTWLGLNERGLFVGITNRRAIPDPSRRSRGELVFTALGAASRAGARDRVRELDARDYNPFHLLFADRDGALVVWADGERLHEVELGPGVHWLTERSFGAGASERHRTLDRLAAELEAGPLPEVARWRSILADHQPHASPGQAPAATAVGLDAMCVHALPLNYGTRSSTLVELGPELGSARFLHALGRPCETDFVDHAEAVRELRLA</sequence>
<dbReference type="EMBL" id="PVNK01000167">
    <property type="protein sequence ID" value="PRP95644.1"/>
    <property type="molecule type" value="Genomic_DNA"/>
</dbReference>
<dbReference type="Proteomes" id="UP000237968">
    <property type="component" value="Unassembled WGS sequence"/>
</dbReference>
<proteinExistence type="predicted"/>
<dbReference type="AlphaFoldDB" id="A0A2S9XS01"/>
<evidence type="ECO:0008006" key="3">
    <source>
        <dbReference type="Google" id="ProtNLM"/>
    </source>
</evidence>
<dbReference type="OrthoDB" id="4380123at2"/>
<reference evidence="1 2" key="1">
    <citation type="submission" date="2018-03" db="EMBL/GenBank/DDBJ databases">
        <title>Draft Genome Sequences of the Obligatory Marine Myxobacteria Enhygromyxa salina SWB005.</title>
        <authorList>
            <person name="Poehlein A."/>
            <person name="Moghaddam J.A."/>
            <person name="Harms H."/>
            <person name="Alanjari M."/>
            <person name="Koenig G.M."/>
            <person name="Daniel R."/>
            <person name="Schaeberle T.F."/>
        </authorList>
    </citation>
    <scope>NUCLEOTIDE SEQUENCE [LARGE SCALE GENOMIC DNA]</scope>
    <source>
        <strain evidence="1 2">SWB005</strain>
    </source>
</reference>
<accession>A0A2S9XS01</accession>
<comment type="caution">
    <text evidence="1">The sequence shown here is derived from an EMBL/GenBank/DDBJ whole genome shotgun (WGS) entry which is preliminary data.</text>
</comment>
<protein>
    <recommendedName>
        <fullName evidence="3">NRDE family protein</fullName>
    </recommendedName>
</protein>
<keyword evidence="2" id="KW-1185">Reference proteome</keyword>
<dbReference type="PANTHER" id="PTHR17985">
    <property type="entry name" value="SER/THR-RICH PROTEIN T10 IN DGCR REGION"/>
    <property type="match status" value="1"/>
</dbReference>
<dbReference type="RefSeq" id="WP_106393104.1">
    <property type="nucleotide sequence ID" value="NZ_PVNK01000167.1"/>
</dbReference>
<dbReference type="InterPro" id="IPR008551">
    <property type="entry name" value="TANGO2"/>
</dbReference>
<evidence type="ECO:0000313" key="2">
    <source>
        <dbReference type="Proteomes" id="UP000237968"/>
    </source>
</evidence>
<gene>
    <name evidence="1" type="ORF">ENSA5_37770</name>
</gene>
<organism evidence="1 2">
    <name type="scientific">Enhygromyxa salina</name>
    <dbReference type="NCBI Taxonomy" id="215803"/>
    <lineage>
        <taxon>Bacteria</taxon>
        <taxon>Pseudomonadati</taxon>
        <taxon>Myxococcota</taxon>
        <taxon>Polyangia</taxon>
        <taxon>Nannocystales</taxon>
        <taxon>Nannocystaceae</taxon>
        <taxon>Enhygromyxa</taxon>
    </lineage>
</organism>
<evidence type="ECO:0000313" key="1">
    <source>
        <dbReference type="EMBL" id="PRP95644.1"/>
    </source>
</evidence>
<dbReference type="Gene3D" id="3.60.60.10">
    <property type="entry name" value="Penicillin V Acylase, Chain A"/>
    <property type="match status" value="1"/>
</dbReference>
<dbReference type="Pfam" id="PF05742">
    <property type="entry name" value="TANGO2"/>
    <property type="match status" value="1"/>
</dbReference>